<keyword evidence="5" id="KW-1185">Reference proteome</keyword>
<dbReference type="PROSITE" id="PS00910">
    <property type="entry name" value="UPF0029"/>
    <property type="match status" value="1"/>
</dbReference>
<dbReference type="Gene3D" id="3.30.230.30">
    <property type="entry name" value="Impact, N-terminal domain"/>
    <property type="match status" value="1"/>
</dbReference>
<dbReference type="PANTHER" id="PTHR16301">
    <property type="entry name" value="IMPACT-RELATED"/>
    <property type="match status" value="1"/>
</dbReference>
<name>A0ABT6ZN43_9ACTN</name>
<evidence type="ECO:0000259" key="3">
    <source>
        <dbReference type="Pfam" id="PF09186"/>
    </source>
</evidence>
<evidence type="ECO:0000313" key="5">
    <source>
        <dbReference type="Proteomes" id="UP001431693"/>
    </source>
</evidence>
<dbReference type="Proteomes" id="UP001431693">
    <property type="component" value="Unassembled WGS sequence"/>
</dbReference>
<dbReference type="EMBL" id="JASJEX010000004">
    <property type="protein sequence ID" value="MDJ1130076.1"/>
    <property type="molecule type" value="Genomic_DNA"/>
</dbReference>
<dbReference type="InterPro" id="IPR020568">
    <property type="entry name" value="Ribosomal_Su5_D2-typ_SF"/>
</dbReference>
<organism evidence="4 5">
    <name type="scientific">Kribbibacterium absianum</name>
    <dbReference type="NCBI Taxonomy" id="3044210"/>
    <lineage>
        <taxon>Bacteria</taxon>
        <taxon>Bacillati</taxon>
        <taxon>Actinomycetota</taxon>
        <taxon>Coriobacteriia</taxon>
        <taxon>Coriobacteriales</taxon>
        <taxon>Kribbibacteriaceae</taxon>
        <taxon>Kribbibacterium</taxon>
    </lineage>
</organism>
<dbReference type="InterPro" id="IPR023582">
    <property type="entry name" value="Impact"/>
</dbReference>
<dbReference type="InterPro" id="IPR001498">
    <property type="entry name" value="Impact_N"/>
</dbReference>
<reference evidence="4" key="1">
    <citation type="submission" date="2023-05" db="EMBL/GenBank/DDBJ databases">
        <title>[olsenella] sp. nov., isolated from a pig farm feces dump.</title>
        <authorList>
            <person name="Chang Y.-H."/>
        </authorList>
    </citation>
    <scope>NUCLEOTIDE SEQUENCE</scope>
    <source>
        <strain evidence="4">YH-ols2217</strain>
    </source>
</reference>
<dbReference type="InterPro" id="IPR015269">
    <property type="entry name" value="UPF0029_Impact_C"/>
</dbReference>
<feature type="domain" description="UPF0029" evidence="3">
    <location>
        <begin position="143"/>
        <end position="197"/>
    </location>
</feature>
<dbReference type="SUPFAM" id="SSF54211">
    <property type="entry name" value="Ribosomal protein S5 domain 2-like"/>
    <property type="match status" value="1"/>
</dbReference>
<dbReference type="Pfam" id="PF09186">
    <property type="entry name" value="DUF1949"/>
    <property type="match status" value="1"/>
</dbReference>
<evidence type="ECO:0000313" key="4">
    <source>
        <dbReference type="EMBL" id="MDJ1130076.1"/>
    </source>
</evidence>
<evidence type="ECO:0000259" key="2">
    <source>
        <dbReference type="Pfam" id="PF01205"/>
    </source>
</evidence>
<comment type="similarity">
    <text evidence="1">Belongs to the IMPACT family.</text>
</comment>
<gene>
    <name evidence="4" type="ORF">QJ043_08315</name>
</gene>
<dbReference type="RefSeq" id="WP_283713234.1">
    <property type="nucleotide sequence ID" value="NZ_JASJEW010000003.1"/>
</dbReference>
<dbReference type="InterPro" id="IPR035647">
    <property type="entry name" value="EFG_III/V"/>
</dbReference>
<dbReference type="SUPFAM" id="SSF54980">
    <property type="entry name" value="EF-G C-terminal domain-like"/>
    <property type="match status" value="1"/>
</dbReference>
<sequence>MDSYRTVARGARPTFELVDRKSRFIAQLAHVATAADADAFVAEVRATHHDARHNVPVWILADGTERASDDGEPQGTAGHPVLDVLRGAGLMDVCCVVTRYFGGTLLGPGGLVRAYSGAASGAIDVAEQTGGVVVMTFVTPCAVSVPYAWYDRVSRLAADAGGKVRDQLFREDVTLTVDFKAGDERPFVDAVRELASGEDLVRVREPRFAEF</sequence>
<protein>
    <submittedName>
        <fullName evidence="4">YigZ family protein</fullName>
    </submittedName>
</protein>
<dbReference type="Pfam" id="PF01205">
    <property type="entry name" value="Impact_N"/>
    <property type="match status" value="1"/>
</dbReference>
<proteinExistence type="inferred from homology"/>
<feature type="domain" description="Impact N-terminal" evidence="2">
    <location>
        <begin position="20"/>
        <end position="123"/>
    </location>
</feature>
<comment type="caution">
    <text evidence="4">The sequence shown here is derived from an EMBL/GenBank/DDBJ whole genome shotgun (WGS) entry which is preliminary data.</text>
</comment>
<accession>A0ABT6ZN43</accession>
<dbReference type="InterPro" id="IPR036956">
    <property type="entry name" value="Impact_N_sf"/>
</dbReference>
<dbReference type="InterPro" id="IPR020569">
    <property type="entry name" value="UPF0029_Impact_CS"/>
</dbReference>
<dbReference type="PANTHER" id="PTHR16301:SF20">
    <property type="entry name" value="IMPACT FAMILY MEMBER YIGZ"/>
    <property type="match status" value="1"/>
</dbReference>
<evidence type="ECO:0000256" key="1">
    <source>
        <dbReference type="ARBA" id="ARBA00007665"/>
    </source>
</evidence>